<dbReference type="InterPro" id="IPR043135">
    <property type="entry name" value="Fur_C"/>
</dbReference>
<dbReference type="GO" id="GO:0045892">
    <property type="term" value="P:negative regulation of DNA-templated transcription"/>
    <property type="evidence" value="ECO:0007669"/>
    <property type="project" value="TreeGrafter"/>
</dbReference>
<dbReference type="Pfam" id="PF01475">
    <property type="entry name" value="FUR"/>
    <property type="match status" value="1"/>
</dbReference>
<keyword evidence="3 7" id="KW-0862">Zinc</keyword>
<keyword evidence="8" id="KW-0408">Iron</keyword>
<evidence type="ECO:0000256" key="8">
    <source>
        <dbReference type="PIRSR" id="PIRSR602481-2"/>
    </source>
</evidence>
<evidence type="ECO:0000256" key="4">
    <source>
        <dbReference type="ARBA" id="ARBA00023015"/>
    </source>
</evidence>
<dbReference type="GO" id="GO:0000976">
    <property type="term" value="F:transcription cis-regulatory region binding"/>
    <property type="evidence" value="ECO:0007669"/>
    <property type="project" value="TreeGrafter"/>
</dbReference>
<comment type="caution">
    <text evidence="9">The sequence shown here is derived from an EMBL/GenBank/DDBJ whole genome shotgun (WGS) entry which is preliminary data.</text>
</comment>
<keyword evidence="5" id="KW-0238">DNA-binding</keyword>
<comment type="similarity">
    <text evidence="1">Belongs to the Fur family.</text>
</comment>
<dbReference type="InterPro" id="IPR036388">
    <property type="entry name" value="WH-like_DNA-bd_sf"/>
</dbReference>
<evidence type="ECO:0000313" key="9">
    <source>
        <dbReference type="EMBL" id="SMP02368.1"/>
    </source>
</evidence>
<feature type="binding site" evidence="7">
    <location>
        <position position="80"/>
    </location>
    <ligand>
        <name>Zn(2+)</name>
        <dbReference type="ChEBI" id="CHEBI:29105"/>
    </ligand>
</feature>
<dbReference type="Gene3D" id="3.30.1490.190">
    <property type="match status" value="1"/>
</dbReference>
<proteinExistence type="inferred from homology"/>
<dbReference type="PANTHER" id="PTHR33202:SF7">
    <property type="entry name" value="FERRIC UPTAKE REGULATION PROTEIN"/>
    <property type="match status" value="1"/>
</dbReference>
<feature type="binding site" evidence="7">
    <location>
        <position position="83"/>
    </location>
    <ligand>
        <name>Zn(2+)</name>
        <dbReference type="ChEBI" id="CHEBI:29105"/>
    </ligand>
</feature>
<dbReference type="PANTHER" id="PTHR33202">
    <property type="entry name" value="ZINC UPTAKE REGULATION PROTEIN"/>
    <property type="match status" value="1"/>
</dbReference>
<dbReference type="GO" id="GO:1900376">
    <property type="term" value="P:regulation of secondary metabolite biosynthetic process"/>
    <property type="evidence" value="ECO:0007669"/>
    <property type="project" value="TreeGrafter"/>
</dbReference>
<dbReference type="Gene3D" id="1.10.10.10">
    <property type="entry name" value="Winged helix-like DNA-binding domain superfamily/Winged helix DNA-binding domain"/>
    <property type="match status" value="1"/>
</dbReference>
<keyword evidence="2" id="KW-0678">Repressor</keyword>
<evidence type="ECO:0000256" key="3">
    <source>
        <dbReference type="ARBA" id="ARBA00022833"/>
    </source>
</evidence>
<dbReference type="GO" id="GO:0008270">
    <property type="term" value="F:zinc ion binding"/>
    <property type="evidence" value="ECO:0007669"/>
    <property type="project" value="TreeGrafter"/>
</dbReference>
<keyword evidence="7" id="KW-0479">Metal-binding</keyword>
<dbReference type="Proteomes" id="UP001157947">
    <property type="component" value="Unassembled WGS sequence"/>
</dbReference>
<evidence type="ECO:0000256" key="7">
    <source>
        <dbReference type="PIRSR" id="PIRSR602481-1"/>
    </source>
</evidence>
<feature type="binding site" evidence="8">
    <location>
        <position position="96"/>
    </location>
    <ligand>
        <name>Fe cation</name>
        <dbReference type="ChEBI" id="CHEBI:24875"/>
    </ligand>
</feature>
<comment type="cofactor">
    <cofactor evidence="7">
        <name>Zn(2+)</name>
        <dbReference type="ChEBI" id="CHEBI:29105"/>
    </cofactor>
    <text evidence="7">Binds 1 zinc ion per subunit.</text>
</comment>
<comment type="cofactor">
    <cofactor evidence="8">
        <name>Mn(2+)</name>
        <dbReference type="ChEBI" id="CHEBI:29035"/>
    </cofactor>
    <cofactor evidence="8">
        <name>Fe(2+)</name>
        <dbReference type="ChEBI" id="CHEBI:29033"/>
    </cofactor>
    <text evidence="8">Binds 1 Mn(2+) or Fe(2+) ion per subunit.</text>
</comment>
<feature type="binding site" evidence="7">
    <location>
        <position position="124"/>
    </location>
    <ligand>
        <name>Zn(2+)</name>
        <dbReference type="ChEBI" id="CHEBI:29105"/>
    </ligand>
</feature>
<protein>
    <submittedName>
        <fullName evidence="9">Fur family transcriptional regulator, ferric uptake regulator/Fur family transcriptional regulator, peroxide stress response regulator</fullName>
    </submittedName>
</protein>
<gene>
    <name evidence="9" type="ORF">SAMN06264868_10273</name>
</gene>
<keyword evidence="6" id="KW-0804">Transcription</keyword>
<dbReference type="SUPFAM" id="SSF46785">
    <property type="entry name" value="Winged helix' DNA-binding domain"/>
    <property type="match status" value="1"/>
</dbReference>
<evidence type="ECO:0000256" key="6">
    <source>
        <dbReference type="ARBA" id="ARBA00023163"/>
    </source>
</evidence>
<dbReference type="InterPro" id="IPR002481">
    <property type="entry name" value="FUR"/>
</dbReference>
<dbReference type="GO" id="GO:0003700">
    <property type="term" value="F:DNA-binding transcription factor activity"/>
    <property type="evidence" value="ECO:0007669"/>
    <property type="project" value="InterPro"/>
</dbReference>
<evidence type="ECO:0000256" key="5">
    <source>
        <dbReference type="ARBA" id="ARBA00023125"/>
    </source>
</evidence>
<keyword evidence="4" id="KW-0805">Transcription regulation</keyword>
<dbReference type="RefSeq" id="WP_265133438.1">
    <property type="nucleotide sequence ID" value="NZ_FXTX01000002.1"/>
</dbReference>
<organism evidence="9 10">
    <name type="scientific">Venenivibrio stagnispumantis</name>
    <dbReference type="NCBI Taxonomy" id="407998"/>
    <lineage>
        <taxon>Bacteria</taxon>
        <taxon>Pseudomonadati</taxon>
        <taxon>Aquificota</taxon>
        <taxon>Aquificia</taxon>
        <taxon>Aquificales</taxon>
        <taxon>Hydrogenothermaceae</taxon>
        <taxon>Venenivibrio</taxon>
    </lineage>
</organism>
<dbReference type="InterPro" id="IPR036390">
    <property type="entry name" value="WH_DNA-bd_sf"/>
</dbReference>
<name>A0AA45WJ68_9AQUI</name>
<evidence type="ECO:0000313" key="10">
    <source>
        <dbReference type="Proteomes" id="UP001157947"/>
    </source>
</evidence>
<evidence type="ECO:0000256" key="1">
    <source>
        <dbReference type="ARBA" id="ARBA00007957"/>
    </source>
</evidence>
<accession>A0AA45WJ68</accession>
<keyword evidence="10" id="KW-1185">Reference proteome</keyword>
<reference evidence="9" key="1">
    <citation type="submission" date="2017-05" db="EMBL/GenBank/DDBJ databases">
        <authorList>
            <person name="Varghese N."/>
            <person name="Submissions S."/>
        </authorList>
    </citation>
    <scope>NUCLEOTIDE SEQUENCE</scope>
    <source>
        <strain evidence="9">DSM 18763</strain>
    </source>
</reference>
<dbReference type="EMBL" id="FXTX01000002">
    <property type="protein sequence ID" value="SMP02368.1"/>
    <property type="molecule type" value="Genomic_DNA"/>
</dbReference>
<feature type="binding site" evidence="7">
    <location>
        <position position="121"/>
    </location>
    <ligand>
        <name>Zn(2+)</name>
        <dbReference type="ChEBI" id="CHEBI:29105"/>
    </ligand>
</feature>
<evidence type="ECO:0000256" key="2">
    <source>
        <dbReference type="ARBA" id="ARBA00022491"/>
    </source>
</evidence>
<sequence>MQRRNTQQRKLIYEILKDTDIHPTADWIYEKVKKYIPNISLGTVYRNLKVLKEEGLILELNDGRQSRFDARIDKHFHFKCEICNNIYDIDRNNIIEQINIKQLTKNGFIVEDIDITFKGICPKCGEKNEKNN</sequence>
<dbReference type="CDD" id="cd07153">
    <property type="entry name" value="Fur_like"/>
    <property type="match status" value="1"/>
</dbReference>
<dbReference type="AlphaFoldDB" id="A0AA45WJ68"/>